<dbReference type="Pfam" id="PF02698">
    <property type="entry name" value="DUF218"/>
    <property type="match status" value="1"/>
</dbReference>
<evidence type="ECO:0000259" key="2">
    <source>
        <dbReference type="Pfam" id="PF02698"/>
    </source>
</evidence>
<evidence type="ECO:0000256" key="1">
    <source>
        <dbReference type="SAM" id="SignalP"/>
    </source>
</evidence>
<keyword evidence="4" id="KW-1185">Reference proteome</keyword>
<dbReference type="Proteomes" id="UP000636888">
    <property type="component" value="Unassembled WGS sequence"/>
</dbReference>
<evidence type="ECO:0000313" key="3">
    <source>
        <dbReference type="EMBL" id="MBJ6724256.1"/>
    </source>
</evidence>
<feature type="signal peptide" evidence="1">
    <location>
        <begin position="1"/>
        <end position="22"/>
    </location>
</feature>
<protein>
    <submittedName>
        <fullName evidence="3">YdcF family protein</fullName>
    </submittedName>
</protein>
<feature type="chain" id="PRO_5035255876" evidence="1">
    <location>
        <begin position="23"/>
        <end position="199"/>
    </location>
</feature>
<dbReference type="AlphaFoldDB" id="A0A8J7J698"/>
<name>A0A8J7J698_9BACT</name>
<dbReference type="RefSeq" id="WP_199383092.1">
    <property type="nucleotide sequence ID" value="NZ_JAEMHM010000004.1"/>
</dbReference>
<gene>
    <name evidence="3" type="ORF">JFN93_06025</name>
</gene>
<dbReference type="InterPro" id="IPR003848">
    <property type="entry name" value="DUF218"/>
</dbReference>
<reference evidence="3" key="1">
    <citation type="submission" date="2020-12" db="EMBL/GenBank/DDBJ databases">
        <title>Geomonas sp. Red875, isolated from river sediment.</title>
        <authorList>
            <person name="Xu Z."/>
            <person name="Zhang Z."/>
            <person name="Masuda Y."/>
            <person name="Itoh H."/>
            <person name="Senoo K."/>
        </authorList>
    </citation>
    <scope>NUCLEOTIDE SEQUENCE</scope>
    <source>
        <strain evidence="3">Red875</strain>
    </source>
</reference>
<dbReference type="CDD" id="cd06259">
    <property type="entry name" value="YdcF-like"/>
    <property type="match status" value="1"/>
</dbReference>
<comment type="caution">
    <text evidence="3">The sequence shown here is derived from an EMBL/GenBank/DDBJ whole genome shotgun (WGS) entry which is preliminary data.</text>
</comment>
<dbReference type="EMBL" id="JAEMHM010000004">
    <property type="protein sequence ID" value="MBJ6724256.1"/>
    <property type="molecule type" value="Genomic_DNA"/>
</dbReference>
<sequence length="199" mass="22721">MKKLLVGAALGLALALICLRDAPGFLSCSDPPGRADAVVLFLGPEQVERFDEAMRLVRSGYATHLVIPSFGLTLDPAGAQALEKDHKGLRLKERTFWVRKAVTYRRYYENTHVEALEARRLMERHGFRSALVVSSRYHMRRLKLITGRVFDPEHFRLAYVPCRFQPGLGEGDWTSRDRRKVIIGEYLKIAWFLLYSTVG</sequence>
<evidence type="ECO:0000313" key="4">
    <source>
        <dbReference type="Proteomes" id="UP000636888"/>
    </source>
</evidence>
<accession>A0A8J7J698</accession>
<keyword evidence="1" id="KW-0732">Signal</keyword>
<proteinExistence type="predicted"/>
<feature type="domain" description="DUF218" evidence="2">
    <location>
        <begin position="38"/>
        <end position="187"/>
    </location>
</feature>
<organism evidence="3 4">
    <name type="scientific">Geomesophilobacter sediminis</name>
    <dbReference type="NCBI Taxonomy" id="2798584"/>
    <lineage>
        <taxon>Bacteria</taxon>
        <taxon>Pseudomonadati</taxon>
        <taxon>Thermodesulfobacteriota</taxon>
        <taxon>Desulfuromonadia</taxon>
        <taxon>Geobacterales</taxon>
        <taxon>Geobacteraceae</taxon>
        <taxon>Geomesophilobacter</taxon>
    </lineage>
</organism>